<dbReference type="InterPro" id="IPR013785">
    <property type="entry name" value="Aldolase_TIM"/>
</dbReference>
<dbReference type="GO" id="GO:0005886">
    <property type="term" value="C:plasma membrane"/>
    <property type="evidence" value="ECO:0007669"/>
    <property type="project" value="TreeGrafter"/>
</dbReference>
<evidence type="ECO:0000256" key="7">
    <source>
        <dbReference type="ARBA" id="ARBA00018366"/>
    </source>
</evidence>
<evidence type="ECO:0000256" key="11">
    <source>
        <dbReference type="ARBA" id="ARBA00023002"/>
    </source>
</evidence>
<dbReference type="NCBIfam" id="TIGR01036">
    <property type="entry name" value="pyrD_sub2"/>
    <property type="match status" value="1"/>
</dbReference>
<dbReference type="CDD" id="cd04738">
    <property type="entry name" value="DHOD_2_like"/>
    <property type="match status" value="1"/>
</dbReference>
<gene>
    <name evidence="16" type="ORF">A3I23_01680</name>
</gene>
<evidence type="ECO:0000313" key="17">
    <source>
        <dbReference type="Proteomes" id="UP000177693"/>
    </source>
</evidence>
<evidence type="ECO:0000256" key="5">
    <source>
        <dbReference type="ARBA" id="ARBA00005359"/>
    </source>
</evidence>
<evidence type="ECO:0000256" key="2">
    <source>
        <dbReference type="ARBA" id="ARBA00003125"/>
    </source>
</evidence>
<feature type="domain" description="Dihydroorotate dehydrogenase catalytic" evidence="15">
    <location>
        <begin position="84"/>
        <end position="385"/>
    </location>
</feature>
<dbReference type="InterPro" id="IPR005720">
    <property type="entry name" value="Dihydroorotate_DH_cat"/>
</dbReference>
<dbReference type="InterPro" id="IPR001295">
    <property type="entry name" value="Dihydroorotate_DH_CS"/>
</dbReference>
<evidence type="ECO:0000256" key="3">
    <source>
        <dbReference type="ARBA" id="ARBA00004370"/>
    </source>
</evidence>
<organism evidence="16 17">
    <name type="scientific">Candidatus Nomurabacteria bacterium RIFCSPLOWO2_02_FULL_40_67</name>
    <dbReference type="NCBI Taxonomy" id="1801787"/>
    <lineage>
        <taxon>Bacteria</taxon>
        <taxon>Candidatus Nomuraibacteriota</taxon>
    </lineage>
</organism>
<keyword evidence="10" id="KW-0665">Pyrimidine biosynthesis</keyword>
<dbReference type="EC" id="1.3.5.2" evidence="6 14"/>
<evidence type="ECO:0000259" key="15">
    <source>
        <dbReference type="Pfam" id="PF01180"/>
    </source>
</evidence>
<comment type="catalytic activity">
    <reaction evidence="13">
        <text>(S)-dihydroorotate + a quinone = orotate + a quinol</text>
        <dbReference type="Rhea" id="RHEA:30187"/>
        <dbReference type="ChEBI" id="CHEBI:24646"/>
        <dbReference type="ChEBI" id="CHEBI:30839"/>
        <dbReference type="ChEBI" id="CHEBI:30864"/>
        <dbReference type="ChEBI" id="CHEBI:132124"/>
        <dbReference type="EC" id="1.3.5.2"/>
    </reaction>
</comment>
<dbReference type="Pfam" id="PF01180">
    <property type="entry name" value="DHO_dh"/>
    <property type="match status" value="1"/>
</dbReference>
<dbReference type="PANTHER" id="PTHR48109">
    <property type="entry name" value="DIHYDROOROTATE DEHYDROGENASE (QUINONE), MITOCHONDRIAL-RELATED"/>
    <property type="match status" value="1"/>
</dbReference>
<comment type="function">
    <text evidence="2">Catalyzes the conversion of dihydroorotate to orotate with quinone as electron acceptor.</text>
</comment>
<keyword evidence="8" id="KW-0285">Flavoprotein</keyword>
<accession>A0A1F6Y604</accession>
<keyword evidence="9" id="KW-0288">FMN</keyword>
<keyword evidence="12" id="KW-0472">Membrane</keyword>
<evidence type="ECO:0000256" key="6">
    <source>
        <dbReference type="ARBA" id="ARBA00012791"/>
    </source>
</evidence>
<dbReference type="PANTHER" id="PTHR48109:SF4">
    <property type="entry name" value="DIHYDROOROTATE DEHYDROGENASE (QUINONE), MITOCHONDRIAL"/>
    <property type="match status" value="1"/>
</dbReference>
<proteinExistence type="inferred from homology"/>
<dbReference type="GO" id="GO:0006207">
    <property type="term" value="P:'de novo' pyrimidine nucleobase biosynthetic process"/>
    <property type="evidence" value="ECO:0007669"/>
    <property type="project" value="UniProtKB-UniRule"/>
</dbReference>
<evidence type="ECO:0000256" key="13">
    <source>
        <dbReference type="ARBA" id="ARBA00048639"/>
    </source>
</evidence>
<dbReference type="Gene3D" id="3.20.20.70">
    <property type="entry name" value="Aldolase class I"/>
    <property type="match status" value="1"/>
</dbReference>
<dbReference type="SUPFAM" id="SSF51395">
    <property type="entry name" value="FMN-linked oxidoreductases"/>
    <property type="match status" value="1"/>
</dbReference>
<comment type="pathway">
    <text evidence="4">Pyrimidine metabolism; UMP biosynthesis via de novo pathway; orotate from (S)-dihydroorotate (quinone route): step 1/1.</text>
</comment>
<comment type="caution">
    <text evidence="16">The sequence shown here is derived from an EMBL/GenBank/DDBJ whole genome shotgun (WGS) entry which is preliminary data.</text>
</comment>
<protein>
    <recommendedName>
        <fullName evidence="7 14">Dihydroorotate dehydrogenase (quinone)</fullName>
        <ecNumber evidence="6 14">1.3.5.2</ecNumber>
    </recommendedName>
</protein>
<evidence type="ECO:0000256" key="12">
    <source>
        <dbReference type="ARBA" id="ARBA00023136"/>
    </source>
</evidence>
<evidence type="ECO:0000256" key="1">
    <source>
        <dbReference type="ARBA" id="ARBA00001917"/>
    </source>
</evidence>
<evidence type="ECO:0000256" key="10">
    <source>
        <dbReference type="ARBA" id="ARBA00022975"/>
    </source>
</evidence>
<keyword evidence="11" id="KW-0560">Oxidoreductase</keyword>
<evidence type="ECO:0000313" key="16">
    <source>
        <dbReference type="EMBL" id="OGJ01788.1"/>
    </source>
</evidence>
<dbReference type="InterPro" id="IPR005719">
    <property type="entry name" value="Dihydroorotate_DH_2"/>
</dbReference>
<dbReference type="UniPathway" id="UPA00070">
    <property type="reaction ID" value="UER00946"/>
</dbReference>
<name>A0A1F6Y604_9BACT</name>
<dbReference type="GO" id="GO:0106430">
    <property type="term" value="F:dihydroorotate dehydrogenase (quinone) activity"/>
    <property type="evidence" value="ECO:0007669"/>
    <property type="project" value="UniProtKB-EC"/>
</dbReference>
<dbReference type="GO" id="GO:0005737">
    <property type="term" value="C:cytoplasm"/>
    <property type="evidence" value="ECO:0007669"/>
    <property type="project" value="InterPro"/>
</dbReference>
<evidence type="ECO:0000256" key="8">
    <source>
        <dbReference type="ARBA" id="ARBA00022630"/>
    </source>
</evidence>
<evidence type="ECO:0000256" key="14">
    <source>
        <dbReference type="NCBIfam" id="TIGR01036"/>
    </source>
</evidence>
<comment type="cofactor">
    <cofactor evidence="1">
        <name>FMN</name>
        <dbReference type="ChEBI" id="CHEBI:58210"/>
    </cofactor>
</comment>
<sequence length="400" mass="44470">MGVSAIIAFNFSIFLLLWEYMDTLIRARNFLSEKKYKWMLKPILFKIDPEKVHDNMSAVGHFLGEYWITRKISKAFWSYSNPALEQNILGINFKNPIGLSAGFDKNADLTEIIPCVGFGFMEVGSVTGEPCGGNPAPRLWRLPKSKSLAVYYGLMNDGCEIIAKKLHAKLFFKKFAIPVGINIAKTNCQATVETNAAIRDYFKAYKTFAKIGDYFTINISCPNVFGGQPFTDKPKLDALLEKIMSIPKVKPIFIKLSPDLKQEKIDGIIGLASKWKIDGFICANLTKNRDVKENKNILDKNLPVVGGLSGKIVEDLSLDLIRYVYKKTHKNESRFVIIGVGGVFSASDAYKKIKAGASLVQLITGMIFEGPQLISSINLGLVKLLQADGYKNISEAVGKE</sequence>
<comment type="similarity">
    <text evidence="5">Belongs to the dihydroorotate dehydrogenase family. Type 2 subfamily.</text>
</comment>
<dbReference type="EMBL" id="MFVL01000011">
    <property type="protein sequence ID" value="OGJ01788.1"/>
    <property type="molecule type" value="Genomic_DNA"/>
</dbReference>
<dbReference type="Proteomes" id="UP000177693">
    <property type="component" value="Unassembled WGS sequence"/>
</dbReference>
<dbReference type="AlphaFoldDB" id="A0A1F6Y604"/>
<dbReference type="PROSITE" id="PS00912">
    <property type="entry name" value="DHODEHASE_2"/>
    <property type="match status" value="1"/>
</dbReference>
<evidence type="ECO:0000256" key="9">
    <source>
        <dbReference type="ARBA" id="ARBA00022643"/>
    </source>
</evidence>
<comment type="subcellular location">
    <subcellularLocation>
        <location evidence="3">Membrane</location>
    </subcellularLocation>
</comment>
<evidence type="ECO:0000256" key="4">
    <source>
        <dbReference type="ARBA" id="ARBA00005161"/>
    </source>
</evidence>
<reference evidence="16 17" key="1">
    <citation type="journal article" date="2016" name="Nat. Commun.">
        <title>Thousands of microbial genomes shed light on interconnected biogeochemical processes in an aquifer system.</title>
        <authorList>
            <person name="Anantharaman K."/>
            <person name="Brown C.T."/>
            <person name="Hug L.A."/>
            <person name="Sharon I."/>
            <person name="Castelle C.J."/>
            <person name="Probst A.J."/>
            <person name="Thomas B.C."/>
            <person name="Singh A."/>
            <person name="Wilkins M.J."/>
            <person name="Karaoz U."/>
            <person name="Brodie E.L."/>
            <person name="Williams K.H."/>
            <person name="Hubbard S.S."/>
            <person name="Banfield J.F."/>
        </authorList>
    </citation>
    <scope>NUCLEOTIDE SEQUENCE [LARGE SCALE GENOMIC DNA]</scope>
</reference>
<dbReference type="GO" id="GO:0044205">
    <property type="term" value="P:'de novo' UMP biosynthetic process"/>
    <property type="evidence" value="ECO:0007669"/>
    <property type="project" value="UniProtKB-UniPathway"/>
</dbReference>
<dbReference type="NCBIfam" id="NF003652">
    <property type="entry name" value="PRK05286.2-5"/>
    <property type="match status" value="1"/>
</dbReference>
<dbReference type="InterPro" id="IPR050074">
    <property type="entry name" value="DHO_dehydrogenase"/>
</dbReference>